<proteinExistence type="predicted"/>
<feature type="region of interest" description="Disordered" evidence="3">
    <location>
        <begin position="109"/>
        <end position="164"/>
    </location>
</feature>
<dbReference type="GO" id="GO:0006351">
    <property type="term" value="P:DNA-templated transcription"/>
    <property type="evidence" value="ECO:0007669"/>
    <property type="project" value="InterPro"/>
</dbReference>
<dbReference type="PROSITE" id="PS00463">
    <property type="entry name" value="ZN2_CY6_FUNGAL_1"/>
    <property type="match status" value="1"/>
</dbReference>
<dbReference type="InterPro" id="IPR050987">
    <property type="entry name" value="AtrR-like"/>
</dbReference>
<dbReference type="CDD" id="cd00067">
    <property type="entry name" value="GAL4"/>
    <property type="match status" value="1"/>
</dbReference>
<organism evidence="5 6">
    <name type="scientific">Orbilia brochopaga</name>
    <dbReference type="NCBI Taxonomy" id="3140254"/>
    <lineage>
        <taxon>Eukaryota</taxon>
        <taxon>Fungi</taxon>
        <taxon>Dikarya</taxon>
        <taxon>Ascomycota</taxon>
        <taxon>Pezizomycotina</taxon>
        <taxon>Orbiliomycetes</taxon>
        <taxon>Orbiliales</taxon>
        <taxon>Orbiliaceae</taxon>
        <taxon>Orbilia</taxon>
    </lineage>
</organism>
<dbReference type="EMBL" id="JAVHNQ010000001">
    <property type="protein sequence ID" value="KAK6358956.1"/>
    <property type="molecule type" value="Genomic_DNA"/>
</dbReference>
<feature type="domain" description="Zn(2)-C6 fungal-type" evidence="4">
    <location>
        <begin position="41"/>
        <end position="72"/>
    </location>
</feature>
<protein>
    <recommendedName>
        <fullName evidence="4">Zn(2)-C6 fungal-type domain-containing protein</fullName>
    </recommendedName>
</protein>
<keyword evidence="2" id="KW-0539">Nucleus</keyword>
<dbReference type="Pfam" id="PF04082">
    <property type="entry name" value="Fungal_trans"/>
    <property type="match status" value="1"/>
</dbReference>
<keyword evidence="6" id="KW-1185">Reference proteome</keyword>
<feature type="region of interest" description="Disordered" evidence="3">
    <location>
        <begin position="649"/>
        <end position="718"/>
    </location>
</feature>
<feature type="compositionally biased region" description="Polar residues" evidence="3">
    <location>
        <begin position="22"/>
        <end position="31"/>
    </location>
</feature>
<dbReference type="GO" id="GO:0008270">
    <property type="term" value="F:zinc ion binding"/>
    <property type="evidence" value="ECO:0007669"/>
    <property type="project" value="InterPro"/>
</dbReference>
<comment type="caution">
    <text evidence="5">The sequence shown here is derived from an EMBL/GenBank/DDBJ whole genome shotgun (WGS) entry which is preliminary data.</text>
</comment>
<gene>
    <name evidence="5" type="ORF">TWF696_000128</name>
</gene>
<name>A0AAV9VDG1_9PEZI</name>
<evidence type="ECO:0000313" key="6">
    <source>
        <dbReference type="Proteomes" id="UP001375240"/>
    </source>
</evidence>
<dbReference type="GO" id="GO:0003677">
    <property type="term" value="F:DNA binding"/>
    <property type="evidence" value="ECO:0007669"/>
    <property type="project" value="InterPro"/>
</dbReference>
<dbReference type="Gene3D" id="4.10.240.10">
    <property type="entry name" value="Zn(2)-C6 fungal-type DNA-binding domain"/>
    <property type="match status" value="1"/>
</dbReference>
<dbReference type="Proteomes" id="UP001375240">
    <property type="component" value="Unassembled WGS sequence"/>
</dbReference>
<reference evidence="5 6" key="1">
    <citation type="submission" date="2019-10" db="EMBL/GenBank/DDBJ databases">
        <authorList>
            <person name="Palmer J.M."/>
        </authorList>
    </citation>
    <scope>NUCLEOTIDE SEQUENCE [LARGE SCALE GENOMIC DNA]</scope>
    <source>
        <strain evidence="5 6">TWF696</strain>
    </source>
</reference>
<dbReference type="PANTHER" id="PTHR46910:SF1">
    <property type="entry name" value="MISCELLANEOUS ZN(II)2CYS6 TRANSCRIPTION FACTOR (EUROFUNG)-RELATED"/>
    <property type="match status" value="1"/>
</dbReference>
<dbReference type="GO" id="GO:0000981">
    <property type="term" value="F:DNA-binding transcription factor activity, RNA polymerase II-specific"/>
    <property type="evidence" value="ECO:0007669"/>
    <property type="project" value="InterPro"/>
</dbReference>
<evidence type="ECO:0000256" key="2">
    <source>
        <dbReference type="ARBA" id="ARBA00023242"/>
    </source>
</evidence>
<dbReference type="SMART" id="SM00066">
    <property type="entry name" value="GAL4"/>
    <property type="match status" value="1"/>
</dbReference>
<dbReference type="PROSITE" id="PS50048">
    <property type="entry name" value="ZN2_CY6_FUNGAL_2"/>
    <property type="match status" value="1"/>
</dbReference>
<evidence type="ECO:0000256" key="1">
    <source>
        <dbReference type="ARBA" id="ARBA00022723"/>
    </source>
</evidence>
<dbReference type="AlphaFoldDB" id="A0AAV9VDG1"/>
<accession>A0AAV9VDG1</accession>
<dbReference type="InterPro" id="IPR036864">
    <property type="entry name" value="Zn2-C6_fun-type_DNA-bd_sf"/>
</dbReference>
<feature type="compositionally biased region" description="Low complexity" evidence="3">
    <location>
        <begin position="679"/>
        <end position="706"/>
    </location>
</feature>
<dbReference type="InterPro" id="IPR007219">
    <property type="entry name" value="XnlR_reg_dom"/>
</dbReference>
<feature type="region of interest" description="Disordered" evidence="3">
    <location>
        <begin position="1"/>
        <end position="35"/>
    </location>
</feature>
<keyword evidence="1" id="KW-0479">Metal-binding</keyword>
<dbReference type="InterPro" id="IPR001138">
    <property type="entry name" value="Zn2Cys6_DnaBD"/>
</dbReference>
<evidence type="ECO:0000256" key="3">
    <source>
        <dbReference type="SAM" id="MobiDB-lite"/>
    </source>
</evidence>
<dbReference type="PANTHER" id="PTHR46910">
    <property type="entry name" value="TRANSCRIPTION FACTOR PDR1"/>
    <property type="match status" value="1"/>
</dbReference>
<dbReference type="SMART" id="SM00906">
    <property type="entry name" value="Fungal_trans"/>
    <property type="match status" value="1"/>
</dbReference>
<feature type="compositionally biased region" description="Low complexity" evidence="3">
    <location>
        <begin position="152"/>
        <end position="164"/>
    </location>
</feature>
<dbReference type="Pfam" id="PF00172">
    <property type="entry name" value="Zn_clus"/>
    <property type="match status" value="1"/>
</dbReference>
<sequence length="795" mass="88757">MEGGSSLEAVPEDDLVVIPRPQNAQAPSNKRTFQKRRRSRACDACRLRKTKCDAPPEGICTSCASASLLCKFSDSENEKKKIGPARRLRMLETTVQELNEKLKIAEAKLGERGSDGGTLDVESSSESHSILMRRKSESPSTSTTTGHSPNDLSPRPSLSLPLRSIPYDNSPNEDLFIGSTSGLGFLTSVKDYVERLGYDTTPLMTAWKDSEAKTYTTNPSTYPEGSQLRDLRVLLPPQEDGKKLLDIFYRNTPRCLPIFYWPIILNKFERAYEAPLLPNDQTVITSVFCVLTSIFAYASLCSDDSDFFEALNYNSNRRGWHYLECARKFHDLNQPMYSVADVEVFVVMVMYLDLAALPSPSWMMAGSLVRICQDLGLHRKPPDGKFTPVEREHRSRLFWTTFLLDRKLALQFGRTPILNEDEIDMDEPGTNETNDLMSSFYEAVPSGTGAHVSVVLMHKLIAASRFIDLILRFGVEPGIEEQVEYRMSEIEQKLDSIEKSFPEGILDWDNSGPLDPVLVKHAMLPMAIRLSMYRYFTDASLDRRLRTRCFIRSVEVGKSTAHLLSRMMQHPDWERGFRLQQNELSYQHTFKVSIILLLASTIFTKPFQVATNGELDTCLRALHAAAPARPTAVQGLNVFNEVAKVLKNEQPPRSYNPPIDPSTGLPYHGIDYSVPPSGPSASSYTSVASSSIPSNPSASSSSSVLPNPLPGGGGPKQLYVPPVVPSNDIRVDNSIEPKFWPNYESSGRAALGFSTLKDPSPNESTAWLSQVDPSYWALMENILSNEANLNEKRPQ</sequence>
<evidence type="ECO:0000259" key="4">
    <source>
        <dbReference type="PROSITE" id="PS50048"/>
    </source>
</evidence>
<dbReference type="SUPFAM" id="SSF57701">
    <property type="entry name" value="Zn2/Cys6 DNA-binding domain"/>
    <property type="match status" value="1"/>
</dbReference>
<dbReference type="CDD" id="cd12148">
    <property type="entry name" value="fungal_TF_MHR"/>
    <property type="match status" value="1"/>
</dbReference>
<evidence type="ECO:0000313" key="5">
    <source>
        <dbReference type="EMBL" id="KAK6358956.1"/>
    </source>
</evidence>